<dbReference type="EMBL" id="JBEWZF010000003">
    <property type="protein sequence ID" value="MFL0299258.1"/>
    <property type="molecule type" value="Genomic_DNA"/>
</dbReference>
<evidence type="ECO:0000313" key="3">
    <source>
        <dbReference type="EMBL" id="MFL0299258.1"/>
    </source>
</evidence>
<feature type="domain" description="Transglutaminase-like" evidence="2">
    <location>
        <begin position="104"/>
        <end position="168"/>
    </location>
</feature>
<dbReference type="SMART" id="SM00460">
    <property type="entry name" value="TGc"/>
    <property type="match status" value="1"/>
</dbReference>
<dbReference type="InterPro" id="IPR002931">
    <property type="entry name" value="Transglutaminase-like"/>
</dbReference>
<dbReference type="SUPFAM" id="SSF54001">
    <property type="entry name" value="Cysteine proteinases"/>
    <property type="match status" value="1"/>
</dbReference>
<protein>
    <submittedName>
        <fullName evidence="3">Transglutaminase domain-containing protein</fullName>
    </submittedName>
</protein>
<keyword evidence="1" id="KW-0732">Signal</keyword>
<evidence type="ECO:0000259" key="2">
    <source>
        <dbReference type="SMART" id="SM00460"/>
    </source>
</evidence>
<evidence type="ECO:0000313" key="4">
    <source>
        <dbReference type="Proteomes" id="UP001623553"/>
    </source>
</evidence>
<name>A0ABW8U558_9BACT</name>
<dbReference type="Pfam" id="PF01841">
    <property type="entry name" value="Transglut_core"/>
    <property type="match status" value="1"/>
</dbReference>
<dbReference type="InterPro" id="IPR052557">
    <property type="entry name" value="CAP/Cytokinesis_protein"/>
</dbReference>
<gene>
    <name evidence="3" type="ORF">AAE961_10280</name>
</gene>
<dbReference type="Proteomes" id="UP001623553">
    <property type="component" value="Unassembled WGS sequence"/>
</dbReference>
<dbReference type="Gene3D" id="3.10.620.30">
    <property type="match status" value="1"/>
</dbReference>
<feature type="chain" id="PRO_5046835157" evidence="1">
    <location>
        <begin position="21"/>
        <end position="315"/>
    </location>
</feature>
<dbReference type="PANTHER" id="PTHR46333">
    <property type="entry name" value="CYTOKINESIS PROTEIN 3"/>
    <property type="match status" value="1"/>
</dbReference>
<accession>A0ABW8U558</accession>
<dbReference type="RefSeq" id="WP_406800968.1">
    <property type="nucleotide sequence ID" value="NZ_JBEWZF010000003.1"/>
</dbReference>
<comment type="caution">
    <text evidence="3">The sequence shown here is derived from an EMBL/GenBank/DDBJ whole genome shotgun (WGS) entry which is preliminary data.</text>
</comment>
<proteinExistence type="predicted"/>
<feature type="signal peptide" evidence="1">
    <location>
        <begin position="1"/>
        <end position="20"/>
    </location>
</feature>
<dbReference type="InterPro" id="IPR038765">
    <property type="entry name" value="Papain-like_cys_pep_sf"/>
</dbReference>
<keyword evidence="4" id="KW-1185">Reference proteome</keyword>
<evidence type="ECO:0000256" key="1">
    <source>
        <dbReference type="SAM" id="SignalP"/>
    </source>
</evidence>
<organism evidence="3 4">
    <name type="scientific">Aquirufa novilacunae</name>
    <dbReference type="NCBI Taxonomy" id="3139305"/>
    <lineage>
        <taxon>Bacteria</taxon>
        <taxon>Pseudomonadati</taxon>
        <taxon>Bacteroidota</taxon>
        <taxon>Cytophagia</taxon>
        <taxon>Cytophagales</taxon>
        <taxon>Flectobacillaceae</taxon>
        <taxon>Aquirufa</taxon>
    </lineage>
</organism>
<sequence length="315" mass="36929">MFKSFLLVLTLLIISFISNAQYEDYEVDSIVIHRQYNQKTVVGLSNEIAKDFEDRRCLIRAFYIYITYNMQYDVQTGIENKKRKYTVKTMDDIIKSDEQEMLKLLRTKKGVCWHFGNLFAKLCAVQGIDVEIISGTRRAKVLPDTLSYGHLWNAVEIDGEVKMIDCTISYKLPYKKEDFDRLFLVDPEVFIYSCIPVDPAKQYLQKPISYESFKRLVSPQPMFNLLQVKELTPRFKRISPRSDGIARFNFKIENHNQIDFLEVYVNNKYLKSIPADKSAISIELPVTSLSWISIQAIKIKDGFKHMWYLLDYDVL</sequence>
<dbReference type="PANTHER" id="PTHR46333:SF2">
    <property type="entry name" value="CYTOKINESIS PROTEIN 3"/>
    <property type="match status" value="1"/>
</dbReference>
<reference evidence="3 4" key="1">
    <citation type="submission" date="2024-07" db="EMBL/GenBank/DDBJ databases">
        <authorList>
            <person name="Pitt A."/>
            <person name="Hahn M.W."/>
        </authorList>
    </citation>
    <scope>NUCLEOTIDE SEQUENCE [LARGE SCALE GENOMIC DNA]</scope>
    <source>
        <strain evidence="3 4">2-BAHN-186B</strain>
    </source>
</reference>